<dbReference type="CDD" id="cd01189">
    <property type="entry name" value="INT_ICEBs1_C_like"/>
    <property type="match status" value="1"/>
</dbReference>
<dbReference type="PROSITE" id="PS51900">
    <property type="entry name" value="CB"/>
    <property type="match status" value="1"/>
</dbReference>
<keyword evidence="8" id="KW-1185">Reference proteome</keyword>
<dbReference type="EMBL" id="CP009454">
    <property type="protein sequence ID" value="AIR86262.1"/>
    <property type="molecule type" value="Genomic_DNA"/>
</dbReference>
<dbReference type="Gene3D" id="1.10.443.10">
    <property type="entry name" value="Intergrase catalytic core"/>
    <property type="match status" value="1"/>
</dbReference>
<dbReference type="InterPro" id="IPR044068">
    <property type="entry name" value="CB"/>
</dbReference>
<reference evidence="7 8" key="1">
    <citation type="submission" date="2014-09" db="EMBL/GenBank/DDBJ databases">
        <authorList>
            <person name="Chan K.-G."/>
        </authorList>
    </citation>
    <scope>NUCLEOTIDE SEQUENCE [LARGE SCALE GENOMIC DNA]</scope>
    <source>
        <strain evidence="7 8">ND04</strain>
    </source>
</reference>
<accession>A0ABM5RJX6</accession>
<keyword evidence="2 4" id="KW-0238">DNA-binding</keyword>
<evidence type="ECO:0000259" key="6">
    <source>
        <dbReference type="PROSITE" id="PS51900"/>
    </source>
</evidence>
<sequence length="412" mass="46798">MAALPTGVEIRGKNICIWFMYRGKRCREILKGWTNTPANLKKAGNLRAVILSEINLGEFEYRSRFPNSSRVSQFDTTQKIETFGDLADMWIASKKPEVSANTHKGYVSTTRVVRHIVGDSTLIKNIRHNDILFYRSEFLNDMTLYADGSNQNRKGRAVRTVQSYMQMMSRLMDFACLCGFINEKPHEGIKPLRRVKGKPDPLLKHELKQLIIASRGQAKNLWPFAVYSGLRHGELAALAWEDVDLENGVIHVRRNLTSVKQFGPPKTHAGIRTIHLLKPVVDALIAQRELTGHKPAVTITFHPREYGKTEEQELRFVFVPRRLDPQDKPWFSTAGISARWNAATKRAGIKRRNPYQTRHTYACWMSSAGANPTFIATQMGHENAQMVYDVYGSWIGELSGSQVDMLNTVLAI</sequence>
<dbReference type="PANTHER" id="PTHR30349">
    <property type="entry name" value="PHAGE INTEGRASE-RELATED"/>
    <property type="match status" value="1"/>
</dbReference>
<dbReference type="SUPFAM" id="SSF56349">
    <property type="entry name" value="DNA breaking-rejoining enzymes"/>
    <property type="match status" value="1"/>
</dbReference>
<dbReference type="InterPro" id="IPR013762">
    <property type="entry name" value="Integrase-like_cat_sf"/>
</dbReference>
<evidence type="ECO:0000256" key="4">
    <source>
        <dbReference type="PROSITE-ProRule" id="PRU01248"/>
    </source>
</evidence>
<evidence type="ECO:0000313" key="7">
    <source>
        <dbReference type="EMBL" id="AIR86262.1"/>
    </source>
</evidence>
<name>A0ABM5RJX6_9GAMM</name>
<evidence type="ECO:0000256" key="3">
    <source>
        <dbReference type="ARBA" id="ARBA00023172"/>
    </source>
</evidence>
<dbReference type="InterPro" id="IPR010998">
    <property type="entry name" value="Integrase_recombinase_N"/>
</dbReference>
<dbReference type="PANTHER" id="PTHR30349:SF36">
    <property type="entry name" value="PROPHAGE INTEGRASE INTR-RELATED"/>
    <property type="match status" value="1"/>
</dbReference>
<evidence type="ECO:0000259" key="5">
    <source>
        <dbReference type="PROSITE" id="PS51898"/>
    </source>
</evidence>
<dbReference type="InterPro" id="IPR002104">
    <property type="entry name" value="Integrase_catalytic"/>
</dbReference>
<keyword evidence="1" id="KW-0229">DNA integration</keyword>
<dbReference type="Pfam" id="PF00589">
    <property type="entry name" value="Phage_integrase"/>
    <property type="match status" value="1"/>
</dbReference>
<feature type="domain" description="Tyr recombinase" evidence="5">
    <location>
        <begin position="197"/>
        <end position="404"/>
    </location>
</feature>
<gene>
    <name evidence="7" type="ORF">LH22_12645</name>
</gene>
<evidence type="ECO:0000256" key="1">
    <source>
        <dbReference type="ARBA" id="ARBA00022908"/>
    </source>
</evidence>
<organism evidence="7 8">
    <name type="scientific">Pantoea rwandensis</name>
    <dbReference type="NCBI Taxonomy" id="1076550"/>
    <lineage>
        <taxon>Bacteria</taxon>
        <taxon>Pseudomonadati</taxon>
        <taxon>Pseudomonadota</taxon>
        <taxon>Gammaproteobacteria</taxon>
        <taxon>Enterobacterales</taxon>
        <taxon>Erwiniaceae</taxon>
        <taxon>Pantoea</taxon>
    </lineage>
</organism>
<keyword evidence="3" id="KW-0233">DNA recombination</keyword>
<dbReference type="Gene3D" id="1.10.150.130">
    <property type="match status" value="1"/>
</dbReference>
<dbReference type="PROSITE" id="PS51898">
    <property type="entry name" value="TYR_RECOMBINASE"/>
    <property type="match status" value="1"/>
</dbReference>
<evidence type="ECO:0000256" key="2">
    <source>
        <dbReference type="ARBA" id="ARBA00023125"/>
    </source>
</evidence>
<dbReference type="Proteomes" id="UP000029495">
    <property type="component" value="Chromosome"/>
</dbReference>
<dbReference type="Pfam" id="PF12167">
    <property type="entry name" value="Arm-DNA-bind_2"/>
    <property type="match status" value="1"/>
</dbReference>
<dbReference type="InterPro" id="IPR022000">
    <property type="entry name" value="Min27-like_integrase_DNA_bind"/>
</dbReference>
<evidence type="ECO:0000313" key="8">
    <source>
        <dbReference type="Proteomes" id="UP000029495"/>
    </source>
</evidence>
<dbReference type="InterPro" id="IPR011010">
    <property type="entry name" value="DNA_brk_join_enz"/>
</dbReference>
<protein>
    <submittedName>
        <fullName evidence="7">Integrase</fullName>
    </submittedName>
</protein>
<dbReference type="RefSeq" id="WP_038650104.1">
    <property type="nucleotide sequence ID" value="NZ_CP009454.1"/>
</dbReference>
<dbReference type="InterPro" id="IPR050090">
    <property type="entry name" value="Tyrosine_recombinase_XerCD"/>
</dbReference>
<proteinExistence type="predicted"/>
<feature type="domain" description="Core-binding (CB)" evidence="6">
    <location>
        <begin position="81"/>
        <end position="176"/>
    </location>
</feature>